<dbReference type="InterPro" id="IPR000847">
    <property type="entry name" value="LysR_HTH_N"/>
</dbReference>
<accession>A0A3G9FVS8</accession>
<dbReference type="RefSeq" id="WP_004990907.1">
    <property type="nucleotide sequence ID" value="NZ_AP018824.1"/>
</dbReference>
<dbReference type="PANTHER" id="PTHR30126:SF40">
    <property type="entry name" value="HTH-TYPE TRANSCRIPTIONAL REGULATOR GLTR"/>
    <property type="match status" value="1"/>
</dbReference>
<gene>
    <name evidence="7" type="ORF">LSO58_13220</name>
    <name evidence="6" type="ORF">LSO60_03755</name>
</gene>
<dbReference type="InterPro" id="IPR005119">
    <property type="entry name" value="LysR_subst-bd"/>
</dbReference>
<dbReference type="SUPFAM" id="SSF53850">
    <property type="entry name" value="Periplasmic binding protein-like II"/>
    <property type="match status" value="1"/>
</dbReference>
<dbReference type="Pfam" id="PF00126">
    <property type="entry name" value="HTH_1"/>
    <property type="match status" value="1"/>
</dbReference>
<keyword evidence="4" id="KW-0804">Transcription</keyword>
<name>A0A3G9FVS8_9GAMM</name>
<dbReference type="PRINTS" id="PR00039">
    <property type="entry name" value="HTHLYSR"/>
</dbReference>
<dbReference type="GO" id="GO:0003700">
    <property type="term" value="F:DNA-binding transcription factor activity"/>
    <property type="evidence" value="ECO:0007669"/>
    <property type="project" value="InterPro"/>
</dbReference>
<evidence type="ECO:0000256" key="4">
    <source>
        <dbReference type="ARBA" id="ARBA00023163"/>
    </source>
</evidence>
<evidence type="ECO:0000313" key="6">
    <source>
        <dbReference type="EMBL" id="UYF72401.1"/>
    </source>
</evidence>
<organism evidence="7 8">
    <name type="scientific">Acinetobacter ursingii</name>
    <dbReference type="NCBI Taxonomy" id="108980"/>
    <lineage>
        <taxon>Bacteria</taxon>
        <taxon>Pseudomonadati</taxon>
        <taxon>Pseudomonadota</taxon>
        <taxon>Gammaproteobacteria</taxon>
        <taxon>Moraxellales</taxon>
        <taxon>Moraxellaceae</taxon>
        <taxon>Acinetobacter</taxon>
    </lineage>
</organism>
<dbReference type="FunFam" id="1.10.10.10:FF:000001">
    <property type="entry name" value="LysR family transcriptional regulator"/>
    <property type="match status" value="1"/>
</dbReference>
<dbReference type="CDD" id="cd05466">
    <property type="entry name" value="PBP2_LTTR_substrate"/>
    <property type="match status" value="1"/>
</dbReference>
<dbReference type="InterPro" id="IPR036388">
    <property type="entry name" value="WH-like_DNA-bd_sf"/>
</dbReference>
<dbReference type="PANTHER" id="PTHR30126">
    <property type="entry name" value="HTH-TYPE TRANSCRIPTIONAL REGULATOR"/>
    <property type="match status" value="1"/>
</dbReference>
<dbReference type="PROSITE" id="PS50931">
    <property type="entry name" value="HTH_LYSR"/>
    <property type="match status" value="1"/>
</dbReference>
<evidence type="ECO:0000256" key="1">
    <source>
        <dbReference type="ARBA" id="ARBA00009437"/>
    </source>
</evidence>
<dbReference type="EMBL" id="CP089051">
    <property type="protein sequence ID" value="UYF72401.1"/>
    <property type="molecule type" value="Genomic_DNA"/>
</dbReference>
<dbReference type="InterPro" id="IPR036390">
    <property type="entry name" value="WH_DNA-bd_sf"/>
</dbReference>
<keyword evidence="3" id="KW-0238">DNA-binding</keyword>
<keyword evidence="2" id="KW-0805">Transcription regulation</keyword>
<evidence type="ECO:0000313" key="7">
    <source>
        <dbReference type="EMBL" id="UYF74780.1"/>
    </source>
</evidence>
<evidence type="ECO:0000313" key="8">
    <source>
        <dbReference type="Proteomes" id="UP001164081"/>
    </source>
</evidence>
<dbReference type="Gene3D" id="3.40.190.290">
    <property type="match status" value="1"/>
</dbReference>
<evidence type="ECO:0000256" key="2">
    <source>
        <dbReference type="ARBA" id="ARBA00023015"/>
    </source>
</evidence>
<sequence>MITFKQMEALTWICKLGGFEAAADKLHMSQSAISKRIHELESSFDIEIFDRSNRNAKLTEQGRELLIYCQEILERRDVMLEKVSDKKVLISRLRLGVTELTAMTWLPDFIEKIRQIYPRVHIEPTVEVSRVLFENIINDQLDIIIAPDMYDDVRLKSLPLKSVENVWMCSPKLIPKNKNIDFEQASREKFSFFVQGATSGTGLIYERYFLSQKITLNKNIICNSLMAQLGLTISGMGITYLPLKPLEHLINSDKLRILNFTPRLPLIKYSAIYRSDRDSGIVPEIAEIAVKTCHFDKFLIG</sequence>
<reference evidence="7" key="1">
    <citation type="journal article" date="2022" name="J Glob Antimicrob Resist">
        <title>Comparative analysis of IMP-4- and OXA-58-containing plasmids of three carbapenemase-producing Acinetobacter ursingii strains in the Netherlands.</title>
        <authorList>
            <person name="Hendrickx A.P.A."/>
            <person name="Schade R.P."/>
            <person name="Landman F."/>
            <person name="Bosch T."/>
            <person name="Schouls L.M."/>
            <person name="van Dijk K."/>
        </authorList>
    </citation>
    <scope>NUCLEOTIDE SEQUENCE</scope>
    <source>
        <strain evidence="6">RIVM_C010559</strain>
        <strain evidence="7">RIVM_C010761</strain>
    </source>
</reference>
<proteinExistence type="inferred from homology"/>
<dbReference type="Pfam" id="PF03466">
    <property type="entry name" value="LysR_substrate"/>
    <property type="match status" value="1"/>
</dbReference>
<protein>
    <submittedName>
        <fullName evidence="7">LysR family transcriptional regulator</fullName>
    </submittedName>
</protein>
<evidence type="ECO:0000259" key="5">
    <source>
        <dbReference type="PROSITE" id="PS50931"/>
    </source>
</evidence>
<dbReference type="EMBL" id="CP089044">
    <property type="protein sequence ID" value="UYF74780.1"/>
    <property type="molecule type" value="Genomic_DNA"/>
</dbReference>
<dbReference type="Gene3D" id="1.10.10.10">
    <property type="entry name" value="Winged helix-like DNA-binding domain superfamily/Winged helix DNA-binding domain"/>
    <property type="match status" value="1"/>
</dbReference>
<evidence type="ECO:0000256" key="3">
    <source>
        <dbReference type="ARBA" id="ARBA00023125"/>
    </source>
</evidence>
<dbReference type="SUPFAM" id="SSF46785">
    <property type="entry name" value="Winged helix' DNA-binding domain"/>
    <property type="match status" value="1"/>
</dbReference>
<dbReference type="Proteomes" id="UP001164064">
    <property type="component" value="Chromosome"/>
</dbReference>
<dbReference type="AlphaFoldDB" id="A0A3G9FVS8"/>
<comment type="similarity">
    <text evidence="1">Belongs to the LysR transcriptional regulatory family.</text>
</comment>
<feature type="domain" description="HTH lysR-type" evidence="5">
    <location>
        <begin position="2"/>
        <end position="59"/>
    </location>
</feature>
<dbReference type="Proteomes" id="UP001164081">
    <property type="component" value="Chromosome"/>
</dbReference>
<dbReference type="GO" id="GO:0000976">
    <property type="term" value="F:transcription cis-regulatory region binding"/>
    <property type="evidence" value="ECO:0007669"/>
    <property type="project" value="TreeGrafter"/>
</dbReference>